<accession>A0A966HU04</accession>
<feature type="domain" description="Thiamine pyrophosphate enzyme N-terminal TPP-binding" evidence="2">
    <location>
        <begin position="1"/>
        <end position="98"/>
    </location>
</feature>
<evidence type="ECO:0000256" key="1">
    <source>
        <dbReference type="ARBA" id="ARBA00007812"/>
    </source>
</evidence>
<reference evidence="3" key="1">
    <citation type="submission" date="2018-10" db="EMBL/GenBank/DDBJ databases">
        <title>Iterative Subtractive Binning of Freshwater Chronoseries Metagenomes Recovers Nearly Complete Genomes from over Four Hundred Novel Species.</title>
        <authorList>
            <person name="Rodriguez-R L.M."/>
            <person name="Tsementzi D."/>
            <person name="Luo C."/>
            <person name="Konstantinidis K.T."/>
        </authorList>
    </citation>
    <scope>NUCLEOTIDE SEQUENCE</scope>
    <source>
        <strain evidence="3">WB8_2A_004</strain>
    </source>
</reference>
<dbReference type="GO" id="GO:0050660">
    <property type="term" value="F:flavin adenine dinucleotide binding"/>
    <property type="evidence" value="ECO:0007669"/>
    <property type="project" value="TreeGrafter"/>
</dbReference>
<dbReference type="FunFam" id="3.40.50.970:FF:000007">
    <property type="entry name" value="Acetolactate synthase"/>
    <property type="match status" value="1"/>
</dbReference>
<dbReference type="Pfam" id="PF01715">
    <property type="entry name" value="IPPT"/>
    <property type="match status" value="1"/>
</dbReference>
<sequence>MFGYPGGAILPLYDELKNHKKIKHILVRHEQGAGHAAEGYARSSGKPGVVLVTSGPGATNMVTALTDAYMDSIPLVCVTGQVPTHLIGTDAFQECDTTGITRPCTKHNWLVKNIKDLPIIMHKAFHIATSGRPGPVLVDIPKIPDSIRTKVRKLNAKLGNDKFYNLLIKLDPLVQNKIKKNDTHRLIRAYEVMIFTKKSLIDWQKKNKNYFSNYHFVKIYINPENNFLQKLLRLRLKKMFELGAIEEVKKFLKLKINSSLPANKILGIEEIKKYLNKKISLEQAFEETFIRTRRYVKRQRTWFRGHMKDWISIFNPNFDILTKKIENLVTSS</sequence>
<evidence type="ECO:0000259" key="2">
    <source>
        <dbReference type="Pfam" id="PF02776"/>
    </source>
</evidence>
<dbReference type="GO" id="GO:0030976">
    <property type="term" value="F:thiamine pyrophosphate binding"/>
    <property type="evidence" value="ECO:0007669"/>
    <property type="project" value="InterPro"/>
</dbReference>
<name>A0A966HU04_9PROT</name>
<dbReference type="Proteomes" id="UP000747791">
    <property type="component" value="Unassembled WGS sequence"/>
</dbReference>
<dbReference type="PANTHER" id="PTHR18968:SF13">
    <property type="entry name" value="ACETOLACTATE SYNTHASE CATALYTIC SUBUNIT, MITOCHONDRIAL"/>
    <property type="match status" value="1"/>
</dbReference>
<dbReference type="InterPro" id="IPR029061">
    <property type="entry name" value="THDP-binding"/>
</dbReference>
<organism evidence="3 4">
    <name type="scientific">Candidatus Fonsibacter lacus</name>
    <dbReference type="NCBI Taxonomy" id="2576439"/>
    <lineage>
        <taxon>Bacteria</taxon>
        <taxon>Pseudomonadati</taxon>
        <taxon>Pseudomonadota</taxon>
        <taxon>Alphaproteobacteria</taxon>
        <taxon>Candidatus Pelagibacterales</taxon>
        <taxon>Candidatus Pelagibacterales incertae sedis</taxon>
        <taxon>Candidatus Fonsibacter</taxon>
    </lineage>
</organism>
<dbReference type="GO" id="GO:0009099">
    <property type="term" value="P:L-valine biosynthetic process"/>
    <property type="evidence" value="ECO:0007669"/>
    <property type="project" value="TreeGrafter"/>
</dbReference>
<dbReference type="GO" id="GO:0005948">
    <property type="term" value="C:acetolactate synthase complex"/>
    <property type="evidence" value="ECO:0007669"/>
    <property type="project" value="TreeGrafter"/>
</dbReference>
<evidence type="ECO:0000313" key="4">
    <source>
        <dbReference type="Proteomes" id="UP000747791"/>
    </source>
</evidence>
<dbReference type="PANTHER" id="PTHR18968">
    <property type="entry name" value="THIAMINE PYROPHOSPHATE ENZYMES"/>
    <property type="match status" value="1"/>
</dbReference>
<comment type="similarity">
    <text evidence="1">Belongs to the TPP enzyme family.</text>
</comment>
<dbReference type="CDD" id="cd07035">
    <property type="entry name" value="TPP_PYR_POX_like"/>
    <property type="match status" value="1"/>
</dbReference>
<dbReference type="GO" id="GO:0003984">
    <property type="term" value="F:acetolactate synthase activity"/>
    <property type="evidence" value="ECO:0007669"/>
    <property type="project" value="TreeGrafter"/>
</dbReference>
<proteinExistence type="inferred from homology"/>
<dbReference type="GO" id="GO:0009097">
    <property type="term" value="P:isoleucine biosynthetic process"/>
    <property type="evidence" value="ECO:0007669"/>
    <property type="project" value="TreeGrafter"/>
</dbReference>
<dbReference type="Gene3D" id="1.10.287.890">
    <property type="entry name" value="Crystal structure of tRNA isopentenylpyrophosphate transferase (bh2366) domain"/>
    <property type="match status" value="1"/>
</dbReference>
<dbReference type="AlphaFoldDB" id="A0A966HU04"/>
<dbReference type="Pfam" id="PF02776">
    <property type="entry name" value="TPP_enzyme_N"/>
    <property type="match status" value="1"/>
</dbReference>
<dbReference type="InterPro" id="IPR012001">
    <property type="entry name" value="Thiamin_PyroP_enz_TPP-bd_dom"/>
</dbReference>
<dbReference type="Gene3D" id="3.40.50.970">
    <property type="match status" value="1"/>
</dbReference>
<protein>
    <recommendedName>
        <fullName evidence="2">Thiamine pyrophosphate enzyme N-terminal TPP-binding domain-containing protein</fullName>
    </recommendedName>
</protein>
<dbReference type="EMBL" id="RGOB01000196">
    <property type="protein sequence ID" value="NCU53549.1"/>
    <property type="molecule type" value="Genomic_DNA"/>
</dbReference>
<dbReference type="SUPFAM" id="SSF52518">
    <property type="entry name" value="Thiamin diphosphate-binding fold (THDP-binding)"/>
    <property type="match status" value="1"/>
</dbReference>
<gene>
    <name evidence="3" type="ORF">EBX74_04630</name>
</gene>
<evidence type="ECO:0000313" key="3">
    <source>
        <dbReference type="EMBL" id="NCU53549.1"/>
    </source>
</evidence>
<comment type="caution">
    <text evidence="3">The sequence shown here is derived from an EMBL/GenBank/DDBJ whole genome shotgun (WGS) entry which is preliminary data.</text>
</comment>
<dbReference type="InterPro" id="IPR045229">
    <property type="entry name" value="TPP_enz"/>
</dbReference>
<dbReference type="Gene3D" id="1.10.20.140">
    <property type="match status" value="1"/>
</dbReference>